<name>A0ABD0LP36_9CAEN</name>
<protein>
    <recommendedName>
        <fullName evidence="5">Tubulin polymerization-promoting protein family member 3</fullName>
    </recommendedName>
</protein>
<accession>A0ABD0LP36</accession>
<proteinExistence type="inferred from homology"/>
<organism evidence="3 4">
    <name type="scientific">Batillaria attramentaria</name>
    <dbReference type="NCBI Taxonomy" id="370345"/>
    <lineage>
        <taxon>Eukaryota</taxon>
        <taxon>Metazoa</taxon>
        <taxon>Spiralia</taxon>
        <taxon>Lophotrochozoa</taxon>
        <taxon>Mollusca</taxon>
        <taxon>Gastropoda</taxon>
        <taxon>Caenogastropoda</taxon>
        <taxon>Sorbeoconcha</taxon>
        <taxon>Cerithioidea</taxon>
        <taxon>Batillariidae</taxon>
        <taxon>Batillaria</taxon>
    </lineage>
</organism>
<comment type="caution">
    <text evidence="3">The sequence shown here is derived from an EMBL/GenBank/DDBJ whole genome shotgun (WGS) entry which is preliminary data.</text>
</comment>
<gene>
    <name evidence="3" type="ORF">BaRGS_00007886</name>
</gene>
<evidence type="ECO:0000256" key="1">
    <source>
        <dbReference type="ARBA" id="ARBA00010994"/>
    </source>
</evidence>
<dbReference type="PANTHER" id="PTHR12932:SF9">
    <property type="entry name" value="TUBULIN POLYMERIZATION-PROMOTING PROTEIN HOMOLOG"/>
    <property type="match status" value="1"/>
</dbReference>
<dbReference type="EMBL" id="JACVVK020000034">
    <property type="protein sequence ID" value="KAK7501006.1"/>
    <property type="molecule type" value="Genomic_DNA"/>
</dbReference>
<comment type="similarity">
    <text evidence="1">Belongs to the TPPP family.</text>
</comment>
<dbReference type="PANTHER" id="PTHR12932">
    <property type="entry name" value="P25 ALPHA-RELATED"/>
    <property type="match status" value="1"/>
</dbReference>
<evidence type="ECO:0000256" key="2">
    <source>
        <dbReference type="SAM" id="MobiDB-lite"/>
    </source>
</evidence>
<evidence type="ECO:0000313" key="4">
    <source>
        <dbReference type="Proteomes" id="UP001519460"/>
    </source>
</evidence>
<dbReference type="AlphaFoldDB" id="A0ABD0LP36"/>
<dbReference type="InterPro" id="IPR008907">
    <property type="entry name" value="TPP/p25"/>
</dbReference>
<dbReference type="SUPFAM" id="SSF47473">
    <property type="entry name" value="EF-hand"/>
    <property type="match status" value="1"/>
</dbReference>
<dbReference type="Pfam" id="PF05517">
    <property type="entry name" value="p25-alpha"/>
    <property type="match status" value="1"/>
</dbReference>
<sequence>MASGGDVDQLCREFFEMCVEKTSVGKKLTPADKKLAKSSAVKKMLQEGIGAKSDTVSFVDASVFSKYQDKKTKQVSEDDFMEKMFPEIAAFEAKKKKGADAAEELTKLKEKMAKKCEAEKAGGGGSKNAAVVDRLTDTSKYTGAHKERFDASGRGKGIDGREVRVENKGYVGNYKGEGSYDAKKK</sequence>
<evidence type="ECO:0008006" key="5">
    <source>
        <dbReference type="Google" id="ProtNLM"/>
    </source>
</evidence>
<feature type="region of interest" description="Disordered" evidence="2">
    <location>
        <begin position="142"/>
        <end position="162"/>
    </location>
</feature>
<reference evidence="3 4" key="1">
    <citation type="journal article" date="2023" name="Sci. Data">
        <title>Genome assembly of the Korean intertidal mud-creeper Batillaria attramentaria.</title>
        <authorList>
            <person name="Patra A.K."/>
            <person name="Ho P.T."/>
            <person name="Jun S."/>
            <person name="Lee S.J."/>
            <person name="Kim Y."/>
            <person name="Won Y.J."/>
        </authorList>
    </citation>
    <scope>NUCLEOTIDE SEQUENCE [LARGE SCALE GENOMIC DNA]</scope>
    <source>
        <strain evidence="3">Wonlab-2016</strain>
    </source>
</reference>
<evidence type="ECO:0000313" key="3">
    <source>
        <dbReference type="EMBL" id="KAK7501006.1"/>
    </source>
</evidence>
<feature type="compositionally biased region" description="Basic and acidic residues" evidence="2">
    <location>
        <begin position="144"/>
        <end position="162"/>
    </location>
</feature>
<dbReference type="Proteomes" id="UP001519460">
    <property type="component" value="Unassembled WGS sequence"/>
</dbReference>
<dbReference type="InterPro" id="IPR011992">
    <property type="entry name" value="EF-hand-dom_pair"/>
</dbReference>
<keyword evidence="4" id="KW-1185">Reference proteome</keyword>